<gene>
    <name evidence="1" type="ORF">ALO50_103152</name>
</gene>
<sequence length="41" mass="4801">MTRNKTKRAEACMRRVRPVYLLPGQTGQFKRSTFTAERQAD</sequence>
<comment type="caution">
    <text evidence="1">The sequence shown here is derived from an EMBL/GenBank/DDBJ whole genome shotgun (WGS) entry which is preliminary data.</text>
</comment>
<name>A0A0P9NJJ2_PSESX</name>
<accession>A0A0P9NJJ2</accession>
<dbReference type="Proteomes" id="UP000050356">
    <property type="component" value="Unassembled WGS sequence"/>
</dbReference>
<protein>
    <submittedName>
        <fullName evidence="1">Uncharacterized protein</fullName>
    </submittedName>
</protein>
<organism evidence="1 2">
    <name type="scientific">Pseudomonas syringae pv. cerasicola</name>
    <dbReference type="NCBI Taxonomy" id="264451"/>
    <lineage>
        <taxon>Bacteria</taxon>
        <taxon>Pseudomonadati</taxon>
        <taxon>Pseudomonadota</taxon>
        <taxon>Gammaproteobacteria</taxon>
        <taxon>Pseudomonadales</taxon>
        <taxon>Pseudomonadaceae</taxon>
        <taxon>Pseudomonas</taxon>
        <taxon>Pseudomonas syringae</taxon>
    </lineage>
</organism>
<evidence type="ECO:0000313" key="1">
    <source>
        <dbReference type="EMBL" id="KPW97639.1"/>
    </source>
</evidence>
<dbReference type="EMBL" id="LJQA01000250">
    <property type="protein sequence ID" value="KPW97639.1"/>
    <property type="molecule type" value="Genomic_DNA"/>
</dbReference>
<reference evidence="1 2" key="1">
    <citation type="submission" date="2015-09" db="EMBL/GenBank/DDBJ databases">
        <title>Genome announcement of multiple Pseudomonas syringae strains.</title>
        <authorList>
            <person name="Thakur S."/>
            <person name="Wang P.W."/>
            <person name="Gong Y."/>
            <person name="Weir B.S."/>
            <person name="Guttman D.S."/>
        </authorList>
    </citation>
    <scope>NUCLEOTIDE SEQUENCE [LARGE SCALE GENOMIC DNA]</scope>
    <source>
        <strain evidence="1 2">ICMP17524</strain>
    </source>
</reference>
<dbReference type="AlphaFoldDB" id="A0A0P9NJJ2"/>
<proteinExistence type="predicted"/>
<evidence type="ECO:0000313" key="2">
    <source>
        <dbReference type="Proteomes" id="UP000050356"/>
    </source>
</evidence>